<feature type="transmembrane region" description="Helical" evidence="1">
    <location>
        <begin position="204"/>
        <end position="221"/>
    </location>
</feature>
<comment type="caution">
    <text evidence="2">The sequence shown here is derived from an EMBL/GenBank/DDBJ whole genome shotgun (WGS) entry which is preliminary data.</text>
</comment>
<feature type="transmembrane region" description="Helical" evidence="1">
    <location>
        <begin position="138"/>
        <end position="160"/>
    </location>
</feature>
<evidence type="ECO:0008006" key="3">
    <source>
        <dbReference type="Google" id="ProtNLM"/>
    </source>
</evidence>
<feature type="transmembrane region" description="Helical" evidence="1">
    <location>
        <begin position="172"/>
        <end position="192"/>
    </location>
</feature>
<feature type="transmembrane region" description="Helical" evidence="1">
    <location>
        <begin position="99"/>
        <end position="132"/>
    </location>
</feature>
<dbReference type="AlphaFoldDB" id="A0A0F9TKN6"/>
<keyword evidence="1" id="KW-0472">Membrane</keyword>
<reference evidence="2" key="1">
    <citation type="journal article" date="2015" name="Nature">
        <title>Complex archaea that bridge the gap between prokaryotes and eukaryotes.</title>
        <authorList>
            <person name="Spang A."/>
            <person name="Saw J.H."/>
            <person name="Jorgensen S.L."/>
            <person name="Zaremba-Niedzwiedzka K."/>
            <person name="Martijn J."/>
            <person name="Lind A.E."/>
            <person name="van Eijk R."/>
            <person name="Schleper C."/>
            <person name="Guy L."/>
            <person name="Ettema T.J."/>
        </authorList>
    </citation>
    <scope>NUCLEOTIDE SEQUENCE</scope>
</reference>
<gene>
    <name evidence="2" type="ORF">LCGC14_0640760</name>
</gene>
<accession>A0A0F9TKN6</accession>
<sequence>MLEISLINICSAIIMTIASMLFFLAYRKRKELLLWFISCAITTMGYIINAFPLDEIGQVNPIAMLFFASGTFILFFAVFREYYQTFIKEKRNLKVNIKYSAVALTGSITFGFYYLMLGLIILCLALIIRLYIRKKSLLHAFYCLNFIGAILSLIGAIVGTSESVSGTEFNNFAMTFMDTIYLVMGIVAIVEYRNQKINDTFKKLIIAASDTSINVLTLIILK</sequence>
<feature type="transmembrane region" description="Helical" evidence="1">
    <location>
        <begin position="32"/>
        <end position="53"/>
    </location>
</feature>
<keyword evidence="1" id="KW-0812">Transmembrane</keyword>
<organism evidence="2">
    <name type="scientific">marine sediment metagenome</name>
    <dbReference type="NCBI Taxonomy" id="412755"/>
    <lineage>
        <taxon>unclassified sequences</taxon>
        <taxon>metagenomes</taxon>
        <taxon>ecological metagenomes</taxon>
    </lineage>
</organism>
<keyword evidence="1" id="KW-1133">Transmembrane helix</keyword>
<name>A0A0F9TKN6_9ZZZZ</name>
<evidence type="ECO:0000313" key="2">
    <source>
        <dbReference type="EMBL" id="KKN49646.1"/>
    </source>
</evidence>
<feature type="transmembrane region" description="Helical" evidence="1">
    <location>
        <begin position="6"/>
        <end position="25"/>
    </location>
</feature>
<proteinExistence type="predicted"/>
<feature type="transmembrane region" description="Helical" evidence="1">
    <location>
        <begin position="59"/>
        <end position="79"/>
    </location>
</feature>
<evidence type="ECO:0000256" key="1">
    <source>
        <dbReference type="SAM" id="Phobius"/>
    </source>
</evidence>
<protein>
    <recommendedName>
        <fullName evidence="3">Histidine kinase N-terminal 7TM region domain-containing protein</fullName>
    </recommendedName>
</protein>
<dbReference type="EMBL" id="LAZR01001158">
    <property type="protein sequence ID" value="KKN49646.1"/>
    <property type="molecule type" value="Genomic_DNA"/>
</dbReference>